<evidence type="ECO:0000313" key="4">
    <source>
        <dbReference type="Proteomes" id="UP000078287"/>
    </source>
</evidence>
<keyword evidence="2" id="KW-0812">Transmembrane</keyword>
<feature type="region of interest" description="Disordered" evidence="1">
    <location>
        <begin position="15"/>
        <end position="39"/>
    </location>
</feature>
<reference evidence="3 4" key="1">
    <citation type="submission" date="2016-04" db="EMBL/GenBank/DDBJ databases">
        <title>Chloroflexus islandicus sp. nov., a thermophilic filamentous anoxygenic phototrophic bacterium from geyser Strokkur (Iceland).</title>
        <authorList>
            <person name="Gaisin V.A."/>
            <person name="Kalashnikov A.M."/>
            <person name="Sukhacheva M.V."/>
            <person name="Grouzdev D.S."/>
            <person name="Ivanov T.M."/>
            <person name="Kuznetsov B."/>
            <person name="Gorlenko V.M."/>
        </authorList>
    </citation>
    <scope>NUCLEOTIDE SEQUENCE [LARGE SCALE GENOMIC DNA]</scope>
    <source>
        <strain evidence="4">isl-2</strain>
    </source>
</reference>
<comment type="caution">
    <text evidence="3">The sequence shown here is derived from an EMBL/GenBank/DDBJ whole genome shotgun (WGS) entry which is preliminary data.</text>
</comment>
<dbReference type="Proteomes" id="UP000078287">
    <property type="component" value="Unassembled WGS sequence"/>
</dbReference>
<sequence length="85" mass="9253">MAIIRGGPAPAAVNLPLLQRERGRGVRTSTQRRRGGKGAETFNAKAQRTRRSQRFLGWGEGEIGSIFILYALSPALVGDRAASFR</sequence>
<keyword evidence="2" id="KW-1133">Transmembrane helix</keyword>
<evidence type="ECO:0000256" key="2">
    <source>
        <dbReference type="SAM" id="Phobius"/>
    </source>
</evidence>
<dbReference type="AlphaFoldDB" id="A0A178LZ78"/>
<name>A0A178LZ78_9CHLR</name>
<protein>
    <submittedName>
        <fullName evidence="3">Uncharacterized protein</fullName>
    </submittedName>
</protein>
<proteinExistence type="predicted"/>
<evidence type="ECO:0000313" key="3">
    <source>
        <dbReference type="EMBL" id="OAN40037.1"/>
    </source>
</evidence>
<evidence type="ECO:0000256" key="1">
    <source>
        <dbReference type="SAM" id="MobiDB-lite"/>
    </source>
</evidence>
<keyword evidence="2" id="KW-0472">Membrane</keyword>
<gene>
    <name evidence="3" type="ORF">A6A03_19415</name>
</gene>
<accession>A0A178LZ78</accession>
<keyword evidence="4" id="KW-1185">Reference proteome</keyword>
<organism evidence="3 4">
    <name type="scientific">Chloroflexus islandicus</name>
    <dbReference type="NCBI Taxonomy" id="1707952"/>
    <lineage>
        <taxon>Bacteria</taxon>
        <taxon>Bacillati</taxon>
        <taxon>Chloroflexota</taxon>
        <taxon>Chloroflexia</taxon>
        <taxon>Chloroflexales</taxon>
        <taxon>Chloroflexineae</taxon>
        <taxon>Chloroflexaceae</taxon>
        <taxon>Chloroflexus</taxon>
    </lineage>
</organism>
<feature type="transmembrane region" description="Helical" evidence="2">
    <location>
        <begin position="55"/>
        <end position="77"/>
    </location>
</feature>
<dbReference type="STRING" id="1707952.A6A03_19415"/>
<dbReference type="EMBL" id="LWQS01000095">
    <property type="protein sequence ID" value="OAN40037.1"/>
    <property type="molecule type" value="Genomic_DNA"/>
</dbReference>